<keyword evidence="2" id="KW-1185">Reference proteome</keyword>
<comment type="caution">
    <text evidence="1">The sequence shown here is derived from an EMBL/GenBank/DDBJ whole genome shotgun (WGS) entry which is preliminary data.</text>
</comment>
<organism evidence="1 2">
    <name type="scientific">Pectobacterium parmentieri</name>
    <dbReference type="NCBI Taxonomy" id="1905730"/>
    <lineage>
        <taxon>Bacteria</taxon>
        <taxon>Pseudomonadati</taxon>
        <taxon>Pseudomonadota</taxon>
        <taxon>Gammaproteobacteria</taxon>
        <taxon>Enterobacterales</taxon>
        <taxon>Pectobacteriaceae</taxon>
        <taxon>Pectobacterium</taxon>
    </lineage>
</organism>
<accession>A0ABS0S6C6</accession>
<evidence type="ECO:0000313" key="2">
    <source>
        <dbReference type="Proteomes" id="UP001194579"/>
    </source>
</evidence>
<gene>
    <name evidence="1" type="ORF">F6Q06_23570</name>
</gene>
<dbReference type="PANTHER" id="PTHR32305:SF15">
    <property type="entry name" value="PROTEIN RHSA-RELATED"/>
    <property type="match status" value="1"/>
</dbReference>
<protein>
    <submittedName>
        <fullName evidence="1">Type IV secretion protein Rhs</fullName>
    </submittedName>
</protein>
<dbReference type="Proteomes" id="UP001194579">
    <property type="component" value="Unassembled WGS sequence"/>
</dbReference>
<proteinExistence type="predicted"/>
<dbReference type="EMBL" id="WABS01000100">
    <property type="protein sequence ID" value="MBI0557422.1"/>
    <property type="molecule type" value="Genomic_DNA"/>
</dbReference>
<dbReference type="InterPro" id="IPR050708">
    <property type="entry name" value="T6SS_VgrG/RHS"/>
</dbReference>
<dbReference type="RefSeq" id="WP_232487042.1">
    <property type="nucleotide sequence ID" value="NZ_WABM01000088.1"/>
</dbReference>
<dbReference type="InterPro" id="IPR022385">
    <property type="entry name" value="Rhs_assc_core"/>
</dbReference>
<dbReference type="Gene3D" id="2.180.10.10">
    <property type="entry name" value="RHS repeat-associated core"/>
    <property type="match status" value="1"/>
</dbReference>
<evidence type="ECO:0000313" key="1">
    <source>
        <dbReference type="EMBL" id="MBI0557422.1"/>
    </source>
</evidence>
<dbReference type="PRINTS" id="PR00394">
    <property type="entry name" value="RHSPROTEIN"/>
</dbReference>
<dbReference type="NCBIfam" id="TIGR03696">
    <property type="entry name" value="Rhs_assc_core"/>
    <property type="match status" value="1"/>
</dbReference>
<name>A0ABS0S6C6_PECPM</name>
<dbReference type="PANTHER" id="PTHR32305">
    <property type="match status" value="1"/>
</dbReference>
<sequence>LWGQRYTENAEKYDPGLAFAGQYRDDESGLCYNRFRYYDPSGGCYISPDPISVLGGDNNYGYVHNPVGWVDPFGLASCRMQYVGRTPGKSSRTGREVIERMRGEGKVRGVGEDTIFQASDGRWHPLADADMSHKMDAVAWWNTTGRDFGPKSQRVREWMLDSNNYYLDHYSINRSQGASLGQVYLPPIIQ</sequence>
<feature type="non-terminal residue" evidence="1">
    <location>
        <position position="1"/>
    </location>
</feature>
<reference evidence="2" key="1">
    <citation type="submission" date="2023-07" db="EMBL/GenBank/DDBJ databases">
        <title>Identification of Pectobacterium versatile causing blackleg of potato from New York State with a whole genome sequencing approach.</title>
        <authorList>
            <person name="Ma X."/>
            <person name="Swingle B."/>
        </authorList>
    </citation>
    <scope>NUCLEOTIDE SEQUENCE [LARGE SCALE GENOMIC DNA]</scope>
    <source>
        <strain evidence="2">NY1588A</strain>
    </source>
</reference>